<dbReference type="EMBL" id="LLXI01005623">
    <property type="protein sequence ID" value="PKY61630.1"/>
    <property type="molecule type" value="Genomic_DNA"/>
</dbReference>
<proteinExistence type="predicted"/>
<organism evidence="1 2">
    <name type="scientific">Rhizophagus irregularis</name>
    <dbReference type="NCBI Taxonomy" id="588596"/>
    <lineage>
        <taxon>Eukaryota</taxon>
        <taxon>Fungi</taxon>
        <taxon>Fungi incertae sedis</taxon>
        <taxon>Mucoromycota</taxon>
        <taxon>Glomeromycotina</taxon>
        <taxon>Glomeromycetes</taxon>
        <taxon>Glomerales</taxon>
        <taxon>Glomeraceae</taxon>
        <taxon>Rhizophagus</taxon>
    </lineage>
</organism>
<comment type="caution">
    <text evidence="1">The sequence shown here is derived from an EMBL/GenBank/DDBJ whole genome shotgun (WGS) entry which is preliminary data.</text>
</comment>
<sequence>MANNSNNFAIHGCDDWIDSKVDSKEKAEFLVIETRDIILDCSKTTENMHVR</sequence>
<evidence type="ECO:0000313" key="2">
    <source>
        <dbReference type="Proteomes" id="UP000234323"/>
    </source>
</evidence>
<keyword evidence="2" id="KW-1185">Reference proteome</keyword>
<evidence type="ECO:0000313" key="1">
    <source>
        <dbReference type="EMBL" id="PKY61630.1"/>
    </source>
</evidence>
<accession>A0A2I1HRY0</accession>
<dbReference type="Proteomes" id="UP000234323">
    <property type="component" value="Unassembled WGS sequence"/>
</dbReference>
<gene>
    <name evidence="1" type="ORF">RhiirA4_486862</name>
</gene>
<protein>
    <submittedName>
        <fullName evidence="1">Uncharacterized protein</fullName>
    </submittedName>
</protein>
<name>A0A2I1HRY0_9GLOM</name>
<reference evidence="1 2" key="1">
    <citation type="submission" date="2015-10" db="EMBL/GenBank/DDBJ databases">
        <title>Genome analyses suggest a sexual origin of heterokaryosis in a supposedly ancient asexual fungus.</title>
        <authorList>
            <person name="Ropars J."/>
            <person name="Sedzielewska K."/>
            <person name="Noel J."/>
            <person name="Charron P."/>
            <person name="Farinelli L."/>
            <person name="Marton T."/>
            <person name="Kruger M."/>
            <person name="Pelin A."/>
            <person name="Brachmann A."/>
            <person name="Corradi N."/>
        </authorList>
    </citation>
    <scope>NUCLEOTIDE SEQUENCE [LARGE SCALE GENOMIC DNA]</scope>
    <source>
        <strain evidence="1 2">A4</strain>
    </source>
</reference>
<dbReference type="AlphaFoldDB" id="A0A2I1HRY0"/>